<dbReference type="InterPro" id="IPR052709">
    <property type="entry name" value="Transposase-MT_Hybrid"/>
</dbReference>
<comment type="caution">
    <text evidence="1">The sequence shown here is derived from an EMBL/GenBank/DDBJ whole genome shotgun (WGS) entry which is preliminary data.</text>
</comment>
<protein>
    <recommendedName>
        <fullName evidence="3">Mos1 transposase HTH domain-containing protein</fullName>
    </recommendedName>
</protein>
<name>A0A5J4WI69_9EUKA</name>
<sequence>MADFVNLHRIDWIRFKAVAEDYFRRGRHYEETYMEMKDTYEGICPEKNTIYKWEKRFRESGNIVHFTNSSGRPRLYGLAGKILPLIEMDRSISLRRLAGLLGNSREAIAKSIEHDLLLHSVSLRWIPHKLSEQNLEDRIEASGNLIHFLRESKRNHYRGLVTGDETWLYLNNPAEKQCTGYTIISKGKKAYQNFTSSLQSRLVAM</sequence>
<dbReference type="GO" id="GO:0003676">
    <property type="term" value="F:nucleic acid binding"/>
    <property type="evidence" value="ECO:0007669"/>
    <property type="project" value="InterPro"/>
</dbReference>
<dbReference type="InterPro" id="IPR036397">
    <property type="entry name" value="RNaseH_sf"/>
</dbReference>
<accession>A0A5J4WI69</accession>
<evidence type="ECO:0008006" key="3">
    <source>
        <dbReference type="Google" id="ProtNLM"/>
    </source>
</evidence>
<dbReference type="Proteomes" id="UP000324800">
    <property type="component" value="Unassembled WGS sequence"/>
</dbReference>
<gene>
    <name evidence="1" type="ORF">EZS28_010453</name>
</gene>
<evidence type="ECO:0000313" key="1">
    <source>
        <dbReference type="EMBL" id="KAA6394019.1"/>
    </source>
</evidence>
<dbReference type="Gene3D" id="3.30.420.10">
    <property type="entry name" value="Ribonuclease H-like superfamily/Ribonuclease H"/>
    <property type="match status" value="1"/>
</dbReference>
<dbReference type="AlphaFoldDB" id="A0A5J4WI69"/>
<evidence type="ECO:0000313" key="2">
    <source>
        <dbReference type="Proteomes" id="UP000324800"/>
    </source>
</evidence>
<proteinExistence type="predicted"/>
<dbReference type="PANTHER" id="PTHR46060:SF1">
    <property type="entry name" value="MARINER MOS1 TRANSPOSASE-LIKE PROTEIN"/>
    <property type="match status" value="1"/>
</dbReference>
<dbReference type="OrthoDB" id="7537251at2759"/>
<dbReference type="PANTHER" id="PTHR46060">
    <property type="entry name" value="MARINER MOS1 TRANSPOSASE-LIKE PROTEIN"/>
    <property type="match status" value="1"/>
</dbReference>
<reference evidence="1 2" key="1">
    <citation type="submission" date="2019-03" db="EMBL/GenBank/DDBJ databases">
        <title>Single cell metagenomics reveals metabolic interactions within the superorganism composed of flagellate Streblomastix strix and complex community of Bacteroidetes bacteria on its surface.</title>
        <authorList>
            <person name="Treitli S.C."/>
            <person name="Kolisko M."/>
            <person name="Husnik F."/>
            <person name="Keeling P."/>
            <person name="Hampl V."/>
        </authorList>
    </citation>
    <scope>NUCLEOTIDE SEQUENCE [LARGE SCALE GENOMIC DNA]</scope>
    <source>
        <strain evidence="1">ST1C</strain>
    </source>
</reference>
<organism evidence="1 2">
    <name type="scientific">Streblomastix strix</name>
    <dbReference type="NCBI Taxonomy" id="222440"/>
    <lineage>
        <taxon>Eukaryota</taxon>
        <taxon>Metamonada</taxon>
        <taxon>Preaxostyla</taxon>
        <taxon>Oxymonadida</taxon>
        <taxon>Streblomastigidae</taxon>
        <taxon>Streblomastix</taxon>
    </lineage>
</organism>
<dbReference type="EMBL" id="SNRW01002072">
    <property type="protein sequence ID" value="KAA6394019.1"/>
    <property type="molecule type" value="Genomic_DNA"/>
</dbReference>